<dbReference type="STRING" id="525897.Dbac_2547"/>
<reference evidence="5 6" key="1">
    <citation type="journal article" date="2009" name="Stand. Genomic Sci.">
        <title>Complete genome sequence of Desulfomicrobium baculatum type strain (X).</title>
        <authorList>
            <person name="Copeland A."/>
            <person name="Spring S."/>
            <person name="Goker M."/>
            <person name="Schneider S."/>
            <person name="Lapidus A."/>
            <person name="Del Rio T.G."/>
            <person name="Tice H."/>
            <person name="Cheng J.F."/>
            <person name="Chen F."/>
            <person name="Nolan M."/>
            <person name="Bruce D."/>
            <person name="Goodwin L."/>
            <person name="Pitluck S."/>
            <person name="Ivanova N."/>
            <person name="Mavrommatis K."/>
            <person name="Ovchinnikova G."/>
            <person name="Pati A."/>
            <person name="Chen A."/>
            <person name="Palaniappan K."/>
            <person name="Land M."/>
            <person name="Hauser L."/>
            <person name="Chang Y.J."/>
            <person name="Jeffries C.C."/>
            <person name="Meincke L."/>
            <person name="Sims D."/>
            <person name="Brettin T."/>
            <person name="Detter J.C."/>
            <person name="Han C."/>
            <person name="Chain P."/>
            <person name="Bristow J."/>
            <person name="Eisen J.A."/>
            <person name="Markowitz V."/>
            <person name="Hugenholtz P."/>
            <person name="Kyrpides N.C."/>
            <person name="Klenk H.P."/>
            <person name="Lucas S."/>
        </authorList>
    </citation>
    <scope>NUCLEOTIDE SEQUENCE [LARGE SCALE GENOMIC DNA]</scope>
    <source>
        <strain evidence="6">DSM 4028 / VKM B-1378 / X</strain>
    </source>
</reference>
<dbReference type="InterPro" id="IPR018357">
    <property type="entry name" value="Hexapep_transf_CS"/>
</dbReference>
<dbReference type="KEGG" id="dba:Dbac_2547"/>
<keyword evidence="2 5" id="KW-0808">Transferase</keyword>
<evidence type="ECO:0000313" key="5">
    <source>
        <dbReference type="EMBL" id="ACU90624.1"/>
    </source>
</evidence>
<protein>
    <submittedName>
        <fullName evidence="5">Putative acetyltransferase</fullName>
    </submittedName>
</protein>
<accession>C7LS76</accession>
<evidence type="ECO:0000313" key="6">
    <source>
        <dbReference type="Proteomes" id="UP000002216"/>
    </source>
</evidence>
<dbReference type="EMBL" id="CP001629">
    <property type="protein sequence ID" value="ACU90624.1"/>
    <property type="molecule type" value="Genomic_DNA"/>
</dbReference>
<dbReference type="SUPFAM" id="SSF51161">
    <property type="entry name" value="Trimeric LpxA-like enzymes"/>
    <property type="match status" value="1"/>
</dbReference>
<evidence type="ECO:0000256" key="2">
    <source>
        <dbReference type="ARBA" id="ARBA00022679"/>
    </source>
</evidence>
<dbReference type="RefSeq" id="WP_015774713.1">
    <property type="nucleotide sequence ID" value="NC_013173.1"/>
</dbReference>
<dbReference type="Proteomes" id="UP000002216">
    <property type="component" value="Chromosome"/>
</dbReference>
<dbReference type="InterPro" id="IPR051159">
    <property type="entry name" value="Hexapeptide_acetyltransf"/>
</dbReference>
<keyword evidence="4" id="KW-0812">Transmembrane</keyword>
<keyword evidence="4" id="KW-0472">Membrane</keyword>
<evidence type="ECO:0000256" key="1">
    <source>
        <dbReference type="ARBA" id="ARBA00007274"/>
    </source>
</evidence>
<dbReference type="GO" id="GO:0005829">
    <property type="term" value="C:cytosol"/>
    <property type="evidence" value="ECO:0007669"/>
    <property type="project" value="TreeGrafter"/>
</dbReference>
<evidence type="ECO:0000256" key="3">
    <source>
        <dbReference type="ARBA" id="ARBA00022737"/>
    </source>
</evidence>
<dbReference type="PANTHER" id="PTHR23416:SF23">
    <property type="entry name" value="ACETYLTRANSFERASE C18B11.09C-RELATED"/>
    <property type="match status" value="1"/>
</dbReference>
<keyword evidence="4" id="KW-1133">Transmembrane helix</keyword>
<dbReference type="AlphaFoldDB" id="C7LS76"/>
<dbReference type="PROSITE" id="PS00101">
    <property type="entry name" value="HEXAPEP_TRANSFERASES"/>
    <property type="match status" value="1"/>
</dbReference>
<dbReference type="CDD" id="cd05825">
    <property type="entry name" value="LbH_wcaF_like"/>
    <property type="match status" value="1"/>
</dbReference>
<comment type="similarity">
    <text evidence="1">Belongs to the transferase hexapeptide repeat family.</text>
</comment>
<dbReference type="PANTHER" id="PTHR23416">
    <property type="entry name" value="SIALIC ACID SYNTHASE-RELATED"/>
    <property type="match status" value="1"/>
</dbReference>
<dbReference type="Gene3D" id="2.160.10.10">
    <property type="entry name" value="Hexapeptide repeat proteins"/>
    <property type="match status" value="1"/>
</dbReference>
<dbReference type="InterPro" id="IPR011004">
    <property type="entry name" value="Trimer_LpxA-like_sf"/>
</dbReference>
<dbReference type="eggNOG" id="COG0110">
    <property type="taxonomic scope" value="Bacteria"/>
</dbReference>
<dbReference type="GO" id="GO:0008374">
    <property type="term" value="F:O-acyltransferase activity"/>
    <property type="evidence" value="ECO:0007669"/>
    <property type="project" value="TreeGrafter"/>
</dbReference>
<name>C7LS76_DESBD</name>
<keyword evidence="3" id="KW-0677">Repeat</keyword>
<dbReference type="OrthoDB" id="9815592at2"/>
<feature type="transmembrane region" description="Helical" evidence="4">
    <location>
        <begin position="24"/>
        <end position="42"/>
    </location>
</feature>
<evidence type="ECO:0000256" key="4">
    <source>
        <dbReference type="SAM" id="Phobius"/>
    </source>
</evidence>
<keyword evidence="6" id="KW-1185">Reference proteome</keyword>
<organism evidence="5 6">
    <name type="scientific">Desulfomicrobium baculatum (strain DSM 4028 / VKM B-1378 / X)</name>
    <name type="common">Desulfovibrio baculatus</name>
    <dbReference type="NCBI Taxonomy" id="525897"/>
    <lineage>
        <taxon>Bacteria</taxon>
        <taxon>Pseudomonadati</taxon>
        <taxon>Thermodesulfobacteriota</taxon>
        <taxon>Desulfovibrionia</taxon>
        <taxon>Desulfovibrionales</taxon>
        <taxon>Desulfomicrobiaceae</taxon>
        <taxon>Desulfomicrobium</taxon>
    </lineage>
</organism>
<gene>
    <name evidence="5" type="ordered locus">Dbac_2547</name>
</gene>
<sequence>MTSHKYLYPKYENKLNFPNKFSRLIWNFVYIFFFRPFSFPLFNGWRIFLLRLFGAKIGSGCKIHASAKFWAPWNFEVGHRTAIASGVNCYNPGKIIIGNKVAISQYTFLCTATHDYTSRKYPLVTKTITIHDWCWVAADAFISPGITIGQGSIVGARAVVTKDVAPWTVVAGNPAKFIKNRVFKD</sequence>
<proteinExistence type="inferred from homology"/>
<dbReference type="HOGENOM" id="CLU_051638_7_2_7"/>